<accession>X1R2E7</accession>
<feature type="non-terminal residue" evidence="1">
    <location>
        <position position="1"/>
    </location>
</feature>
<organism evidence="1">
    <name type="scientific">marine sediment metagenome</name>
    <dbReference type="NCBI Taxonomy" id="412755"/>
    <lineage>
        <taxon>unclassified sequences</taxon>
        <taxon>metagenomes</taxon>
        <taxon>ecological metagenomes</taxon>
    </lineage>
</organism>
<comment type="caution">
    <text evidence="1">The sequence shown here is derived from an EMBL/GenBank/DDBJ whole genome shotgun (WGS) entry which is preliminary data.</text>
</comment>
<protein>
    <submittedName>
        <fullName evidence="1">Uncharacterized protein</fullName>
    </submittedName>
</protein>
<feature type="non-terminal residue" evidence="1">
    <location>
        <position position="43"/>
    </location>
</feature>
<name>X1R2E7_9ZZZZ</name>
<dbReference type="AlphaFoldDB" id="X1R2E7"/>
<proteinExistence type="predicted"/>
<dbReference type="EMBL" id="BARV01045875">
    <property type="protein sequence ID" value="GAI61251.1"/>
    <property type="molecule type" value="Genomic_DNA"/>
</dbReference>
<evidence type="ECO:0000313" key="1">
    <source>
        <dbReference type="EMBL" id="GAI61251.1"/>
    </source>
</evidence>
<sequence>YNFTIYGKDPTLERIPIGQFRNLNTFDRSEIESFCNIKNLIRE</sequence>
<gene>
    <name evidence="1" type="ORF">S06H3_66881</name>
</gene>
<reference evidence="1" key="1">
    <citation type="journal article" date="2014" name="Front. Microbiol.">
        <title>High frequency of phylogenetically diverse reductive dehalogenase-homologous genes in deep subseafloor sedimentary metagenomes.</title>
        <authorList>
            <person name="Kawai M."/>
            <person name="Futagami T."/>
            <person name="Toyoda A."/>
            <person name="Takaki Y."/>
            <person name="Nishi S."/>
            <person name="Hori S."/>
            <person name="Arai W."/>
            <person name="Tsubouchi T."/>
            <person name="Morono Y."/>
            <person name="Uchiyama I."/>
            <person name="Ito T."/>
            <person name="Fujiyama A."/>
            <person name="Inagaki F."/>
            <person name="Takami H."/>
        </authorList>
    </citation>
    <scope>NUCLEOTIDE SEQUENCE</scope>
    <source>
        <strain evidence="1">Expedition CK06-06</strain>
    </source>
</reference>